<comment type="similarity">
    <text evidence="1">Belongs to the glycosyl hydrolase 38 family.</text>
</comment>
<dbReference type="Pfam" id="PF07748">
    <property type="entry name" value="Glyco_hydro_38C"/>
    <property type="match status" value="1"/>
</dbReference>
<dbReference type="InterPro" id="IPR011330">
    <property type="entry name" value="Glyco_hydro/deAcase_b/a-brl"/>
</dbReference>
<sequence>MDRTYLNMQRIVLELKALMMRDYALVGWPDNALDKPQYYEVDQWQLLPAEEGMTAEDALAMPDKRWREYGAGMAWGGRDAEAFFRFRVAPPGDFFGKRLYVRLSTGREGWDAVNPQFLAYVNGVARQGMDVNHRELLLSTCAREGEEFDVLLWAHGGMLEQKTFLRAAVTGREEELEKLYYHLSVPLEAARVLPDSAERRTILEWLQKAANLLDLREPYSPAFYDSVRRAGEMMDKFYRRGFGGEGTLSVIGESHLDVAWLWREKHTRAKAARIAATALELMRYDRNFQFIFTQPYLYETLSEEYPRLFERIRERSREKRWEAEGAMWVEADCNLTSGESLVRQLLYGKAYLQKYFDVDSRVLWLPDTFGFTAALPQIMKKSGVDYLLTTKLTRNDTNRWPYDSFRWRGIDGSEVLVSNAMAIDCGELERGRFDTKVNGRLTPAETLGAWRRYQQKDCSDTALFTYGFGDGGGGPVREDLENLSRMQAGIPGLPRIKTQTAGEYFDQLAKSNQEKPLPKYDGELYFEYHRGTYTTFGAAKRLNRRCEFLLQEAESYSALAEPLGLAYPEGELRGAWKKLLAQQFHDTLPGTCIKEACEDAMAALNSVEETGEAILDAALTRIADHVEGEFEKGIVIFNPAPFLRSDVVRIPFDGFDDPRFQKGFDLLDEKGSRFEGQRMELDEGDEVWVYVEDLPPKGYKAFEVVPPIVLNLSRYARHQEYAHFTNDFFEVAMNESGEITRLYDKVYERDVIPEGARGNEMRVYEDKPAAYDAWNISRREEERSWPVDQVEKVQVENGPVCRRVRFTKRLQRSIVIQDVIFYHRIPRIDFETLVDWQADQMMLKTAFPVEINARIARYDIQFGSFERPTHNNTSYERAQFEVVGHKWADLSETDYGVSLLSDSKYGYEVKEGVMRMTLLRSPRSPNPEMDRHVHHFTYSLYPHEGDYAAGGTVPMGYFLSEPLRVRPITGRGLAPTKMALVRASSEHVAVETFKAAETGDGYIVRLYECHNTRGMVRLTFARPVEKAYECDLMERYAAPVSLEGCRVALEVRPFEIKTLFVRFNDAMEG</sequence>
<evidence type="ECO:0000259" key="5">
    <source>
        <dbReference type="SMART" id="SM00872"/>
    </source>
</evidence>
<dbReference type="GO" id="GO:0009313">
    <property type="term" value="P:oligosaccharide catabolic process"/>
    <property type="evidence" value="ECO:0007669"/>
    <property type="project" value="TreeGrafter"/>
</dbReference>
<evidence type="ECO:0000313" key="6">
    <source>
        <dbReference type="EMBL" id="MBC8530256.1"/>
    </source>
</evidence>
<gene>
    <name evidence="6" type="ORF">H8696_00145</name>
</gene>
<dbReference type="InterPro" id="IPR015341">
    <property type="entry name" value="Glyco_hydro_38_cen"/>
</dbReference>
<keyword evidence="4" id="KW-0326">Glycosidase</keyword>
<name>A0A926HPJ8_9FIRM</name>
<reference evidence="6" key="1">
    <citation type="submission" date="2020-08" db="EMBL/GenBank/DDBJ databases">
        <title>Genome public.</title>
        <authorList>
            <person name="Liu C."/>
            <person name="Sun Q."/>
        </authorList>
    </citation>
    <scope>NUCLEOTIDE SEQUENCE</scope>
    <source>
        <strain evidence="6">NSJ-53</strain>
    </source>
</reference>
<evidence type="ECO:0000313" key="7">
    <source>
        <dbReference type="Proteomes" id="UP000623172"/>
    </source>
</evidence>
<evidence type="ECO:0000256" key="2">
    <source>
        <dbReference type="ARBA" id="ARBA00022723"/>
    </source>
</evidence>
<comment type="caution">
    <text evidence="6">The sequence shown here is derived from an EMBL/GenBank/DDBJ whole genome shotgun (WGS) entry which is preliminary data.</text>
</comment>
<dbReference type="Gene3D" id="2.60.40.2220">
    <property type="match status" value="1"/>
</dbReference>
<keyword evidence="3" id="KW-0378">Hydrolase</keyword>
<dbReference type="GO" id="GO:0004559">
    <property type="term" value="F:alpha-mannosidase activity"/>
    <property type="evidence" value="ECO:0007669"/>
    <property type="project" value="InterPro"/>
</dbReference>
<keyword evidence="7" id="KW-1185">Reference proteome</keyword>
<evidence type="ECO:0000256" key="1">
    <source>
        <dbReference type="ARBA" id="ARBA00009792"/>
    </source>
</evidence>
<evidence type="ECO:0000256" key="3">
    <source>
        <dbReference type="ARBA" id="ARBA00022801"/>
    </source>
</evidence>
<dbReference type="FunFam" id="1.20.1270.50:FF:000004">
    <property type="entry name" value="alpha-mannosidase 2C1 isoform X1"/>
    <property type="match status" value="1"/>
</dbReference>
<evidence type="ECO:0000256" key="4">
    <source>
        <dbReference type="ARBA" id="ARBA00023295"/>
    </source>
</evidence>
<dbReference type="Pfam" id="PF17677">
    <property type="entry name" value="Glyco_hydro38C2"/>
    <property type="match status" value="1"/>
</dbReference>
<organism evidence="6 7">
    <name type="scientific">Gehongia tenuis</name>
    <dbReference type="NCBI Taxonomy" id="2763655"/>
    <lineage>
        <taxon>Bacteria</taxon>
        <taxon>Bacillati</taxon>
        <taxon>Bacillota</taxon>
        <taxon>Clostridia</taxon>
        <taxon>Christensenellales</taxon>
        <taxon>Christensenellaceae</taxon>
        <taxon>Gehongia</taxon>
    </lineage>
</organism>
<dbReference type="RefSeq" id="WP_249314145.1">
    <property type="nucleotide sequence ID" value="NZ_JACRSR010000001.1"/>
</dbReference>
<dbReference type="EMBL" id="JACRSR010000001">
    <property type="protein sequence ID" value="MBC8530256.1"/>
    <property type="molecule type" value="Genomic_DNA"/>
</dbReference>
<proteinExistence type="inferred from homology"/>
<dbReference type="GO" id="GO:0046872">
    <property type="term" value="F:metal ion binding"/>
    <property type="evidence" value="ECO:0007669"/>
    <property type="project" value="UniProtKB-KW"/>
</dbReference>
<dbReference type="Pfam" id="PF01074">
    <property type="entry name" value="Glyco_hydro_38N"/>
    <property type="match status" value="1"/>
</dbReference>
<dbReference type="GO" id="GO:0006013">
    <property type="term" value="P:mannose metabolic process"/>
    <property type="evidence" value="ECO:0007669"/>
    <property type="project" value="InterPro"/>
</dbReference>
<dbReference type="InterPro" id="IPR027291">
    <property type="entry name" value="Glyco_hydro_38_N_sf"/>
</dbReference>
<dbReference type="SMART" id="SM00872">
    <property type="entry name" value="Alpha-mann_mid"/>
    <property type="match status" value="1"/>
</dbReference>
<dbReference type="Gene3D" id="3.20.110.10">
    <property type="entry name" value="Glycoside hydrolase 38, N terminal domain"/>
    <property type="match status" value="1"/>
</dbReference>
<dbReference type="Pfam" id="PF09261">
    <property type="entry name" value="Alpha-mann_mid"/>
    <property type="match status" value="1"/>
</dbReference>
<dbReference type="AlphaFoldDB" id="A0A926HPJ8"/>
<dbReference type="InterPro" id="IPR011013">
    <property type="entry name" value="Gal_mutarotase_sf_dom"/>
</dbReference>
<dbReference type="InterPro" id="IPR028995">
    <property type="entry name" value="Glyco_hydro_57/38_cen_sf"/>
</dbReference>
<protein>
    <submittedName>
        <fullName evidence="6">Alpha-mannosidase</fullName>
    </submittedName>
</protein>
<dbReference type="InterPro" id="IPR011682">
    <property type="entry name" value="Glyco_hydro_38_C"/>
</dbReference>
<dbReference type="SUPFAM" id="SSF88713">
    <property type="entry name" value="Glycoside hydrolase/deacetylase"/>
    <property type="match status" value="1"/>
</dbReference>
<dbReference type="FunFam" id="2.70.98.30:FF:000010">
    <property type="entry name" value="Cytosolic alpha-mannosidase"/>
    <property type="match status" value="1"/>
</dbReference>
<dbReference type="SUPFAM" id="SSF88688">
    <property type="entry name" value="Families 57/38 glycoside transferase middle domain"/>
    <property type="match status" value="1"/>
</dbReference>
<keyword evidence="2" id="KW-0479">Metal-binding</keyword>
<dbReference type="Gene3D" id="1.20.1270.50">
    <property type="entry name" value="Glycoside hydrolase family 38, central domain"/>
    <property type="match status" value="1"/>
</dbReference>
<dbReference type="Proteomes" id="UP000623172">
    <property type="component" value="Unassembled WGS sequence"/>
</dbReference>
<feature type="domain" description="Glycoside hydrolase family 38 central" evidence="5">
    <location>
        <begin position="527"/>
        <end position="604"/>
    </location>
</feature>
<dbReference type="CDD" id="cd10789">
    <property type="entry name" value="GH38N_AMII_ER_cytosolic"/>
    <property type="match status" value="1"/>
</dbReference>
<dbReference type="PANTHER" id="PTHR46017:SF1">
    <property type="entry name" value="ALPHA-MANNOSIDASE 2C1"/>
    <property type="match status" value="1"/>
</dbReference>
<dbReference type="Gene3D" id="2.70.98.30">
    <property type="entry name" value="Golgi alpha-mannosidase II, domain 4"/>
    <property type="match status" value="1"/>
</dbReference>
<accession>A0A926HPJ8</accession>
<dbReference type="InterPro" id="IPR000602">
    <property type="entry name" value="Glyco_hydro_38_N"/>
</dbReference>
<dbReference type="SUPFAM" id="SSF74650">
    <property type="entry name" value="Galactose mutarotase-like"/>
    <property type="match status" value="1"/>
</dbReference>
<dbReference type="InterPro" id="IPR037094">
    <property type="entry name" value="Glyco_hydro_38_cen_sf"/>
</dbReference>
<dbReference type="PANTHER" id="PTHR46017">
    <property type="entry name" value="ALPHA-MANNOSIDASE 2C1"/>
    <property type="match status" value="1"/>
</dbReference>
<dbReference type="GO" id="GO:0030246">
    <property type="term" value="F:carbohydrate binding"/>
    <property type="evidence" value="ECO:0007669"/>
    <property type="project" value="InterPro"/>
</dbReference>
<dbReference type="InterPro" id="IPR041147">
    <property type="entry name" value="GH38_C"/>
</dbReference>